<dbReference type="InterPro" id="IPR019931">
    <property type="entry name" value="LPXTG_anchor"/>
</dbReference>
<keyword evidence="7" id="KW-0472">Membrane</keyword>
<evidence type="ECO:0000256" key="6">
    <source>
        <dbReference type="SAM" id="MobiDB-lite"/>
    </source>
</evidence>
<comment type="subcellular location">
    <subcellularLocation>
        <location evidence="1">Cell envelope</location>
    </subcellularLocation>
</comment>
<dbReference type="PANTHER" id="PTHR45661">
    <property type="entry name" value="SURFACE ANTIGEN"/>
    <property type="match status" value="1"/>
</dbReference>
<dbReference type="PROSITE" id="PS50847">
    <property type="entry name" value="GRAM_POS_ANCHORING"/>
    <property type="match status" value="1"/>
</dbReference>
<evidence type="ECO:0000313" key="10">
    <source>
        <dbReference type="Proteomes" id="UP000537260"/>
    </source>
</evidence>
<feature type="domain" description="Gram-positive cocci surface proteins LPxTG" evidence="8">
    <location>
        <begin position="1593"/>
        <end position="1624"/>
    </location>
</feature>
<keyword evidence="7" id="KW-0812">Transmembrane</keyword>
<dbReference type="Gene3D" id="3.80.10.10">
    <property type="entry name" value="Ribonuclease Inhibitor"/>
    <property type="match status" value="3"/>
</dbReference>
<dbReference type="InterPro" id="IPR053139">
    <property type="entry name" value="Surface_bspA-like"/>
</dbReference>
<evidence type="ECO:0000256" key="3">
    <source>
        <dbReference type="ARBA" id="ARBA00022525"/>
    </source>
</evidence>
<feature type="region of interest" description="Disordered" evidence="6">
    <location>
        <begin position="1559"/>
        <end position="1594"/>
    </location>
</feature>
<keyword evidence="4" id="KW-0732">Signal</keyword>
<reference evidence="9 10" key="1">
    <citation type="submission" date="2020-07" db="EMBL/GenBank/DDBJ databases">
        <title>Sequencing the genomes of 1000 actinobacteria strains.</title>
        <authorList>
            <person name="Klenk H.-P."/>
        </authorList>
    </citation>
    <scope>NUCLEOTIDE SEQUENCE [LARGE SCALE GENOMIC DNA]</scope>
    <source>
        <strain evidence="9 10">LI1</strain>
    </source>
</reference>
<keyword evidence="5" id="KW-0572">Peptidoglycan-anchor</keyword>
<feature type="transmembrane region" description="Helical" evidence="7">
    <location>
        <begin position="1602"/>
        <end position="1619"/>
    </location>
</feature>
<dbReference type="NCBIfam" id="TIGR02543">
    <property type="entry name" value="List_Bact_rpt"/>
    <property type="match status" value="2"/>
</dbReference>
<comment type="caution">
    <text evidence="9">The sequence shown here is derived from an EMBL/GenBank/DDBJ whole genome shotgun (WGS) entry which is preliminary data.</text>
</comment>
<dbReference type="InterPro" id="IPR042229">
    <property type="entry name" value="Listeria/Bacterioides_rpt_sf"/>
</dbReference>
<evidence type="ECO:0000256" key="5">
    <source>
        <dbReference type="ARBA" id="ARBA00023088"/>
    </source>
</evidence>
<dbReference type="Pfam" id="PF13306">
    <property type="entry name" value="LRR_5"/>
    <property type="match status" value="3"/>
</dbReference>
<dbReference type="Pfam" id="PF09479">
    <property type="entry name" value="Flg_new"/>
    <property type="match status" value="11"/>
</dbReference>
<organism evidence="9 10">
    <name type="scientific">Glaciibacter psychrotolerans</name>
    <dbReference type="NCBI Taxonomy" id="670054"/>
    <lineage>
        <taxon>Bacteria</taxon>
        <taxon>Bacillati</taxon>
        <taxon>Actinomycetota</taxon>
        <taxon>Actinomycetes</taxon>
        <taxon>Micrococcales</taxon>
        <taxon>Microbacteriaceae</taxon>
        <taxon>Glaciibacter</taxon>
    </lineage>
</organism>
<evidence type="ECO:0000256" key="2">
    <source>
        <dbReference type="ARBA" id="ARBA00022512"/>
    </source>
</evidence>
<dbReference type="Gene3D" id="2.60.40.4270">
    <property type="entry name" value="Listeria-Bacteroides repeat domain"/>
    <property type="match status" value="10"/>
</dbReference>
<evidence type="ECO:0000256" key="7">
    <source>
        <dbReference type="SAM" id="Phobius"/>
    </source>
</evidence>
<keyword evidence="10" id="KW-1185">Reference proteome</keyword>
<dbReference type="GO" id="GO:0030313">
    <property type="term" value="C:cell envelope"/>
    <property type="evidence" value="ECO:0007669"/>
    <property type="project" value="UniProtKB-SubCell"/>
</dbReference>
<sequence>MLGSDQARRHTRLRRVGSRVTAAVIVSLLVGTGQLLSAAPASALETLGPGAIYTLNGTEASVRSDGSVSVSSLTIVDPIQIPLDGLAYPVTSVEDSGFTHALLNDVDLGTSLRTIGNSAFTENFLTTVRIPATVTSIGTRAFALNDTLTTVEFTGPAPTTFTAAGPTGSLGTGTGLTVYYPVRYASSYVPLLVGYASQAVATVNFDLGGQGDEVPAQSVNTGSTASAPPTPSAAGFVFTGWYTDASLTTPFDFGTPITIDTTVHAGWSIATSTLTFVLNGHGEPISPMTVNTGEQSSGPIAPNDPGWSFNGWYRDAAFATPFEFYGTPITGDLALYALWTEKSFTVSFEMNGHGSPVPDQELTLLEPIAPPATPSEPGWNFIGWYHYADFSHPVTFTDGVSVDTTVFARWHPVEESAVVDGLIYLIDPADPGAGASVVNYRPGPLAIDIPSSVVIDSVTYSVTAIAPDSLANFGLTAVTLPSSLATIGVSSFVGNKLTTIEIPDSVTTIGGGAFGWNDLTAVSLPQGLTMIDEFAFGYNLLLAVTIPDSVTAVQRGAFAGNRLISIDLGTSVETIGSSAFYFNSLTRVTIPPSVTSIEGDAFGLNIDANYRDFLDGYYSVADTPDPLTTPSTLTGVDFLGAPPTTFVDAPLTAGDDPTVRSSLGSELGLTVHFTPEFADAPGNPGFTLPTWRGYATQGTLTVSFDLGGRGGALAPEFVMPGQTVTPPTPPTAMGWTFDGWFGDAGLTSPFSFSTPLTVDTTLYAGWTINSYTVDFDLRGHGVAIGSQQVPFEDFAIEPTPPSASGWMFSGWFTDAGLSSPFLFGTPITTDTTLYAGWALPPVILTFDMNGYGAPIAPVTVDPGAPILEPTDPSANGMTFTGWFLEAAAQEPLVFREGLTESTTVFAGWRSQTDSSIGSSGLVFAIDPAHPEAGASVIGYRSGTPALIIPAAAVIDSVSYPVTSIGSFGLSGRGLTSVTLPSSLTSMGDYALYRNSLTAAELADHVTSIGEAAYANNRLAALRLPAGLTEISAFAFAYNPLTEVTIPNTVMSIGNGAFVGSALSSLTLGSSVTSIGASAFLWNSLTSVTIPASVTSIGGDAFGRSFGLDYDDYSEAGIWPNAANTPSLLTRVEFLGAPPANFVDAPFVSDDVPNEDQPSFGHEASLTVYFPMEFADAPAAPGFTAPTWRGYTTRPFATLSFAMGGRGEQIAPQRLAPGEVAAEPVSPISAGYTFTGWYADASLTTPFNFTSAVQTSAVAHASWSVNTSIVAFEMNGRGTGFVPLVVTPGTVVAEPAPPTDPCWRFVGWYADAELTTPFNFETGIFVNTTIYASWAVATVTLSFEMNGHGDAVKEQIVPAGQQALPPIDPIDQIDRHLIFTGWYTDAALTTLLDFTSALTTSATAYAGWEELIGPRLIIVTIEMGGHGVNTSYLSSAGQPLYRPEPPVSPGYTFTNWFMDPALSIPFPEDLEGVGDISMYAGWSENPRVGTADTVALTLDLGDRGTNSALRVQVGDIIIPPAPPTASGFIFIGWFADAELTIPFEFNIPVTAATTLHAGWKAGTLPPPSPGVPADPGGSTSPGSANGPGSSVGGLASTGTDGSGALLAALAALTLGGLLLARRRQA</sequence>
<dbReference type="InterPro" id="IPR026906">
    <property type="entry name" value="LRR_5"/>
</dbReference>
<protein>
    <submittedName>
        <fullName evidence="9">Putative repeat protein (TIGR02543 family)</fullName>
    </submittedName>
</protein>
<dbReference type="InterPro" id="IPR032675">
    <property type="entry name" value="LRR_dom_sf"/>
</dbReference>
<dbReference type="EMBL" id="JACCFM010000001">
    <property type="protein sequence ID" value="NYJ20337.1"/>
    <property type="molecule type" value="Genomic_DNA"/>
</dbReference>
<dbReference type="PANTHER" id="PTHR45661:SF3">
    <property type="entry name" value="IG-LIKE DOMAIN-CONTAINING PROTEIN"/>
    <property type="match status" value="1"/>
</dbReference>
<evidence type="ECO:0000259" key="8">
    <source>
        <dbReference type="PROSITE" id="PS50847"/>
    </source>
</evidence>
<dbReference type="RefSeq" id="WP_179578962.1">
    <property type="nucleotide sequence ID" value="NZ_JACCFM010000001.1"/>
</dbReference>
<dbReference type="Proteomes" id="UP000537260">
    <property type="component" value="Unassembled WGS sequence"/>
</dbReference>
<evidence type="ECO:0000256" key="4">
    <source>
        <dbReference type="ARBA" id="ARBA00022729"/>
    </source>
</evidence>
<name>A0A7Z0EET3_9MICO</name>
<dbReference type="InterPro" id="IPR013378">
    <property type="entry name" value="InlB-like_B-rpt"/>
</dbReference>
<gene>
    <name evidence="9" type="ORF">HNR05_002128</name>
</gene>
<keyword evidence="7" id="KW-1133">Transmembrane helix</keyword>
<evidence type="ECO:0000313" key="9">
    <source>
        <dbReference type="EMBL" id="NYJ20337.1"/>
    </source>
</evidence>
<accession>A0A7Z0EET3</accession>
<keyword evidence="3" id="KW-0964">Secreted</keyword>
<evidence type="ECO:0000256" key="1">
    <source>
        <dbReference type="ARBA" id="ARBA00004196"/>
    </source>
</evidence>
<keyword evidence="2" id="KW-0134">Cell wall</keyword>
<feature type="compositionally biased region" description="Polar residues" evidence="6">
    <location>
        <begin position="1577"/>
        <end position="1587"/>
    </location>
</feature>
<proteinExistence type="predicted"/>